<feature type="transmembrane region" description="Helical" evidence="2">
    <location>
        <begin position="12"/>
        <end position="34"/>
    </location>
</feature>
<evidence type="ECO:0000256" key="2">
    <source>
        <dbReference type="SAM" id="Phobius"/>
    </source>
</evidence>
<dbReference type="AlphaFoldDB" id="A0A0A9CW12"/>
<evidence type="ECO:0000256" key="1">
    <source>
        <dbReference type="SAM" id="MobiDB-lite"/>
    </source>
</evidence>
<reference evidence="3" key="2">
    <citation type="journal article" date="2015" name="Data Brief">
        <title>Shoot transcriptome of the giant reed, Arundo donax.</title>
        <authorList>
            <person name="Barrero R.A."/>
            <person name="Guerrero F.D."/>
            <person name="Moolhuijzen P."/>
            <person name="Goolsby J.A."/>
            <person name="Tidwell J."/>
            <person name="Bellgard S.E."/>
            <person name="Bellgard M.I."/>
        </authorList>
    </citation>
    <scope>NUCLEOTIDE SEQUENCE</scope>
    <source>
        <tissue evidence="3">Shoot tissue taken approximately 20 cm above the soil surface</tissue>
    </source>
</reference>
<keyword evidence="2" id="KW-1133">Transmembrane helix</keyword>
<keyword evidence="2" id="KW-0472">Membrane</keyword>
<sequence>MMSTTPRGSDTICAVDGNVVMAAGTFSGFVQFFIPLSANLQADLASDISWRYDSMRGLARSAWSASLMSASFSSIILMSARSCAARHSAGRVHPAAKLARSSRATSSAILPPSGNGDK</sequence>
<keyword evidence="2" id="KW-0812">Transmembrane</keyword>
<organism evidence="3">
    <name type="scientific">Arundo donax</name>
    <name type="common">Giant reed</name>
    <name type="synonym">Donax arundinaceus</name>
    <dbReference type="NCBI Taxonomy" id="35708"/>
    <lineage>
        <taxon>Eukaryota</taxon>
        <taxon>Viridiplantae</taxon>
        <taxon>Streptophyta</taxon>
        <taxon>Embryophyta</taxon>
        <taxon>Tracheophyta</taxon>
        <taxon>Spermatophyta</taxon>
        <taxon>Magnoliopsida</taxon>
        <taxon>Liliopsida</taxon>
        <taxon>Poales</taxon>
        <taxon>Poaceae</taxon>
        <taxon>PACMAD clade</taxon>
        <taxon>Arundinoideae</taxon>
        <taxon>Arundineae</taxon>
        <taxon>Arundo</taxon>
    </lineage>
</organism>
<accession>A0A0A9CW12</accession>
<reference evidence="3" key="1">
    <citation type="submission" date="2014-09" db="EMBL/GenBank/DDBJ databases">
        <authorList>
            <person name="Magalhaes I.L.F."/>
            <person name="Oliveira U."/>
            <person name="Santos F.R."/>
            <person name="Vidigal T.H.D.A."/>
            <person name="Brescovit A.D."/>
            <person name="Santos A.J."/>
        </authorList>
    </citation>
    <scope>NUCLEOTIDE SEQUENCE</scope>
    <source>
        <tissue evidence="3">Shoot tissue taken approximately 20 cm above the soil surface</tissue>
    </source>
</reference>
<protein>
    <submittedName>
        <fullName evidence="3">Uncharacterized protein</fullName>
    </submittedName>
</protein>
<evidence type="ECO:0000313" key="3">
    <source>
        <dbReference type="EMBL" id="JAD80534.1"/>
    </source>
</evidence>
<feature type="region of interest" description="Disordered" evidence="1">
    <location>
        <begin position="94"/>
        <end position="118"/>
    </location>
</feature>
<dbReference type="EMBL" id="GBRH01217361">
    <property type="protein sequence ID" value="JAD80534.1"/>
    <property type="molecule type" value="Transcribed_RNA"/>
</dbReference>
<name>A0A0A9CW12_ARUDO</name>
<proteinExistence type="predicted"/>